<evidence type="ECO:0000313" key="2">
    <source>
        <dbReference type="Proteomes" id="UP001281147"/>
    </source>
</evidence>
<name>A0ACC3NEU5_9PEZI</name>
<organism evidence="1 2">
    <name type="scientific">Vermiconidia calcicola</name>
    <dbReference type="NCBI Taxonomy" id="1690605"/>
    <lineage>
        <taxon>Eukaryota</taxon>
        <taxon>Fungi</taxon>
        <taxon>Dikarya</taxon>
        <taxon>Ascomycota</taxon>
        <taxon>Pezizomycotina</taxon>
        <taxon>Dothideomycetes</taxon>
        <taxon>Dothideomycetidae</taxon>
        <taxon>Mycosphaerellales</taxon>
        <taxon>Extremaceae</taxon>
        <taxon>Vermiconidia</taxon>
    </lineage>
</organism>
<accession>A0ACC3NEU5</accession>
<keyword evidence="2" id="KW-1185">Reference proteome</keyword>
<evidence type="ECO:0000313" key="1">
    <source>
        <dbReference type="EMBL" id="KAK3715543.1"/>
    </source>
</evidence>
<sequence length="1718" mass="188537">MQRRSLRARRFYRAFYRWSLLTSTSPTCTGCSPLLSRHGAGFHSSARDHAGITLRKVHSDRKGESAKEEPNHPSLHWRPNNPSLPQPLAQPYINPGSSSTGRKDALEAAKERRDKKLIRMSSVQAKEGHRSVTGQQDPDTAGQATQNKDETPRAEKDEDAWEDADIQTSSERPFDTLEPWEEVIRYRSFAGLMVQFAVPAEVVEKMEDAEQVREKYGARIEVGQSVTKTWEDGTSVLVRSVLASGMLTQVKGFRDALRALRPTAHVTEEPQNHSNEPTMMPASPDPPDRSQNGLPAYKPFGVKAKQPVKSSSERPMDSIRPWEIVTRARAYESPTESENPHMMIQTVAPRIELDAVTERKSLEEFREQTGVLIQIQHHQHGKGELVPITLEGTCDQLRRVMSTFGRSVDISRRKSSGQFTQTGGEGHTASAQVPEPAQRANTTAERQQEAQPNQPDHFYKTVISIPTLPTHTAAVWEKLRTSLGGVRSRWPRDKCMLRILEETDMVVVRSPDRQAMRDLKDIVLKCVNAVFEESGLEVKDVVADEVGMREEEDGVGAVGKQVDTASGGALVSKKDNQGPTPPVQDVDGEECRLELNFPTHPADAGEATSYDPKDTTRHRIITDALGPNYGRLARMKYRSGCIRVKPRENGNILLRGSEGAVNSAKRMIQRRVDQSCADMNVEKMVLRELNKSLTGGAGEKKVASHAQQADAGEWLTLELLTHPSEMEPVDANTSSSTAKPLRYILMSAMIGPKGTTIHRIKRSSGVRSLYKISDTENRMFIWGSAEAVRSAREGLQSCVDQACDAHGVERAVLGEVDVPVSEHVKRGHWELKRVADVHGAEPSEGLEARHGSVGESVDDLELSREAVMPDEKGGEPISGGEEVLQPPYTLSKTDELGAHEAENSQADSSAVMEEGRLAVLPPEPTPAVDAAQLAANSEATDDYTPPLVQDPSDAAPLKSLPQELESTPQNENANGTEKLFNELPKTAAPADEQGAHESENAQTSRNTAAKGRLAVLPPKSASMVEDSNMVHGNVQPAAQPVDKSGPANDGIAPAVDDSKDAPPSVSGDPKPAAPSAVALSAQPTQITDDLKNNYILKVLVPPDPSPDIQLISFIIGPSGYNIRNLRRTGVQVQGYERHFLIAGRKAKVLQVSHRLQELLNDACSRFDLRSLRLEVVWPLQPIREVADAETGSYNVDHSVQGTPNGDDSKAPSSGQRYFLHIGIPPHPDSSKSFAPRIMGNQGSRLDEIKRTTGCDLAHLSADGSSVELRGSETAVLDAKDQLQMIVFDTCNADQVRQVWLSELVPLTPVSKYEDTKPVEAQDQPAEEKERSAQLAEELKIVLRTLTHPVVLVTSKLRESPPQPDPQDAKDPSEPDLQPHRGVTVSSFNTVTLFPTPIVSFNLKVPSRSWDAILDSGRLRVHFLSATPEGAAVAHEFTQAYDRPDEPFRRLRAAGAHVGPRCWERNRQLLTPPRVSMEGVVCRVDARLIKEQCVQVGDHVIVVAEVGHVAVQVARLGESTRVDLEAVEGLAYARRGYRTIGAEVEPMELAELIEKNAGREKDSMSDDEDEDGFKRIEDVTADDMSASEPADESTIQDTDAENAMSSDEAEEVRRVAATRDADRFWEAMESDEDEMTKSSEPGRLAEQANDNEGQNLPEKQDVKQPEEHEYERDTQKASSDAGQSSISSDRTLPNPAQIKASTRGPKRGSPHAWGIVPPS</sequence>
<comment type="caution">
    <text evidence="1">The sequence shown here is derived from an EMBL/GenBank/DDBJ whole genome shotgun (WGS) entry which is preliminary data.</text>
</comment>
<dbReference type="EMBL" id="JAUTXU010000048">
    <property type="protein sequence ID" value="KAK3715543.1"/>
    <property type="molecule type" value="Genomic_DNA"/>
</dbReference>
<protein>
    <submittedName>
        <fullName evidence="1">Uncharacterized protein</fullName>
    </submittedName>
</protein>
<gene>
    <name evidence="1" type="ORF">LTR37_007031</name>
</gene>
<dbReference type="Proteomes" id="UP001281147">
    <property type="component" value="Unassembled WGS sequence"/>
</dbReference>
<proteinExistence type="predicted"/>
<reference evidence="1" key="1">
    <citation type="submission" date="2023-07" db="EMBL/GenBank/DDBJ databases">
        <title>Black Yeasts Isolated from many extreme environments.</title>
        <authorList>
            <person name="Coleine C."/>
            <person name="Stajich J.E."/>
            <person name="Selbmann L."/>
        </authorList>
    </citation>
    <scope>NUCLEOTIDE SEQUENCE</scope>
    <source>
        <strain evidence="1">CCFEE 5714</strain>
    </source>
</reference>